<dbReference type="EMBL" id="CAJNOI010000027">
    <property type="protein sequence ID" value="CAF0866748.1"/>
    <property type="molecule type" value="Genomic_DNA"/>
</dbReference>
<dbReference type="AlphaFoldDB" id="A0A813XDT3"/>
<keyword evidence="3" id="KW-1185">Reference proteome</keyword>
<name>A0A813XDT3_9BILA</name>
<dbReference type="Proteomes" id="UP000663877">
    <property type="component" value="Unassembled WGS sequence"/>
</dbReference>
<organism evidence="1 4">
    <name type="scientific">Adineta steineri</name>
    <dbReference type="NCBI Taxonomy" id="433720"/>
    <lineage>
        <taxon>Eukaryota</taxon>
        <taxon>Metazoa</taxon>
        <taxon>Spiralia</taxon>
        <taxon>Gnathifera</taxon>
        <taxon>Rotifera</taxon>
        <taxon>Eurotatoria</taxon>
        <taxon>Bdelloidea</taxon>
        <taxon>Adinetida</taxon>
        <taxon>Adinetidae</taxon>
        <taxon>Adineta</taxon>
    </lineage>
</organism>
<sequence length="210" mass="24747">MAHSFEAFSGNNDEQAVHEFLRNEARIGNIESRAREYLDDRTYRNKICFDSGEYSDALELYAPVGSYIIQNIMDHQQDLDTIHLRRPAPDMLPIKILKIADEPDSYIIPSEILNIDAILPRSPQYRLEAITCEINQHNIVFMKHLSTNKWYYYQNNYTCEQFNNNLNDNLNQILHSRSSIEQKRLIESTHFLISMIFHNAVQYIYVRVDN</sequence>
<accession>A0A813XDT3</accession>
<evidence type="ECO:0000313" key="4">
    <source>
        <dbReference type="Proteomes" id="UP000663877"/>
    </source>
</evidence>
<reference evidence="1" key="1">
    <citation type="submission" date="2021-02" db="EMBL/GenBank/DDBJ databases">
        <authorList>
            <person name="Nowell W R."/>
        </authorList>
    </citation>
    <scope>NUCLEOTIDE SEQUENCE</scope>
</reference>
<protein>
    <submittedName>
        <fullName evidence="1">Uncharacterized protein</fullName>
    </submittedName>
</protein>
<evidence type="ECO:0000313" key="2">
    <source>
        <dbReference type="EMBL" id="CAF0932467.1"/>
    </source>
</evidence>
<evidence type="ECO:0000313" key="3">
    <source>
        <dbReference type="Proteomes" id="UP000663832"/>
    </source>
</evidence>
<comment type="caution">
    <text evidence="1">The sequence shown here is derived from an EMBL/GenBank/DDBJ whole genome shotgun (WGS) entry which is preliminary data.</text>
</comment>
<gene>
    <name evidence="1" type="ORF">BJG266_LOCUS8678</name>
    <name evidence="2" type="ORF">QVE165_LOCUS11179</name>
</gene>
<dbReference type="OrthoDB" id="9991309at2759"/>
<proteinExistence type="predicted"/>
<dbReference type="EMBL" id="CAJNOM010000053">
    <property type="protein sequence ID" value="CAF0932467.1"/>
    <property type="molecule type" value="Genomic_DNA"/>
</dbReference>
<dbReference type="Proteomes" id="UP000663832">
    <property type="component" value="Unassembled WGS sequence"/>
</dbReference>
<evidence type="ECO:0000313" key="1">
    <source>
        <dbReference type="EMBL" id="CAF0866748.1"/>
    </source>
</evidence>